<evidence type="ECO:0000313" key="1">
    <source>
        <dbReference type="EMBL" id="GBC02661.1"/>
    </source>
</evidence>
<evidence type="ECO:0000313" key="2">
    <source>
        <dbReference type="Proteomes" id="UP000247702"/>
    </source>
</evidence>
<dbReference type="STRING" id="94130.A0A2Z6RKF6"/>
<dbReference type="AlphaFoldDB" id="A0A2Z6RKF6"/>
<protein>
    <recommendedName>
        <fullName evidence="3">F-box domain-containing protein</fullName>
    </recommendedName>
</protein>
<dbReference type="EMBL" id="BEXD01003842">
    <property type="protein sequence ID" value="GBC02661.1"/>
    <property type="molecule type" value="Genomic_DNA"/>
</dbReference>
<reference evidence="1 2" key="1">
    <citation type="submission" date="2017-11" db="EMBL/GenBank/DDBJ databases">
        <title>The genome of Rhizophagus clarus HR1 reveals common genetic basis of auxotrophy among arbuscular mycorrhizal fungi.</title>
        <authorList>
            <person name="Kobayashi Y."/>
        </authorList>
    </citation>
    <scope>NUCLEOTIDE SEQUENCE [LARGE SCALE GENOMIC DNA]</scope>
    <source>
        <strain evidence="1 2">HR1</strain>
    </source>
</reference>
<keyword evidence="2" id="KW-1185">Reference proteome</keyword>
<organism evidence="1 2">
    <name type="scientific">Rhizophagus clarus</name>
    <dbReference type="NCBI Taxonomy" id="94130"/>
    <lineage>
        <taxon>Eukaryota</taxon>
        <taxon>Fungi</taxon>
        <taxon>Fungi incertae sedis</taxon>
        <taxon>Mucoromycota</taxon>
        <taxon>Glomeromycotina</taxon>
        <taxon>Glomeromycetes</taxon>
        <taxon>Glomerales</taxon>
        <taxon>Glomeraceae</taxon>
        <taxon>Rhizophagus</taxon>
    </lineage>
</organism>
<dbReference type="Proteomes" id="UP000247702">
    <property type="component" value="Unassembled WGS sequence"/>
</dbReference>
<accession>A0A2Z6RKF6</accession>
<gene>
    <name evidence="1" type="ORF">RclHR1_04740004</name>
</gene>
<proteinExistence type="predicted"/>
<sequence length="556" mass="65845">MACSKLFSGDLPELINEIIKYFHYDYKTLHSCILVNRLWCRLAIPLLWEDPFSKNYPKNYNFIEIYLQNLNDNDKTKLNEYVIEDDLFSSNTLFNYPSFIQHLDTFKVCHSVEKWFAAVRTSTTREQHSRFFIRDTNLTRTQISNITKLIYKLLLVTLIKNEVNLYSYEVTLLSRMEFEYFDEIFDLISENPNFIYNIKNFKLDFDEVTDNVKKFLEFLCSNCNSISSLYFLFPSYNYNNNYPIIEKSLSQIIQSQENLKKILLGFNAYCPLYNSLISLKYPNCSNTLNTIIFYYTNFKNITVLNEVFNELNVLESIHIVYCYSLDTKFIQQICNITKPFKLKSLFLHEKLQTESLELLIQKSGNYLENFGVTNSQSQQLLQLVIKYCSKIKYLGSIKLNNESIHLVLDLIRNITQNLNYLNINHIDYSDNKFSSIILRNLGQVLPVKLEYINLSLTIIIEDLEVFLINSQNSFIKKLLISNTKKEEVKSIFPCIKEHIMKKERVKYLAIIETFRGKNADLFSLKDMVREFQSHDIEILKYSDSFINIYDFIRETY</sequence>
<evidence type="ECO:0008006" key="3">
    <source>
        <dbReference type="Google" id="ProtNLM"/>
    </source>
</evidence>
<comment type="caution">
    <text evidence="1">The sequence shown here is derived from an EMBL/GenBank/DDBJ whole genome shotgun (WGS) entry which is preliminary data.</text>
</comment>
<name>A0A2Z6RKF6_9GLOM</name>